<proteinExistence type="predicted"/>
<dbReference type="InterPro" id="IPR003657">
    <property type="entry name" value="WRKY_dom"/>
</dbReference>
<sequence>MKRMGGWDWASAHCLEKIQEMLSRAIKDQEDLWNMLLESTSSPELQRQRSAASELQDDQAATTGQLPGDHQLTTLSMLAFDLEPSRQGQNFERKQQEQKQQLRPRKQQQRLRPGVDINKRGIPADGHRGWKKYGSKSIQNANFCRGYYKCSVKECNAKKSVQPTDEDPSVFQVTYTGTHTCSSTYPRRKTHRIASMQPAATAVPAASAPQEEEEECLEEEPQKKEEEKNREKRPTVDLTPFLSFLSDCIRESKADQTRSCSSKSIPEDDDSDGEDVFGRGSGINFAGSVTAGGMSDCRIVEEEEEEEEEEIIAAVVTTVPTEEENFLHDGDD</sequence>
<dbReference type="EMBL" id="OZ023704">
    <property type="protein sequence ID" value="CAK9872738.1"/>
    <property type="molecule type" value="Genomic_DNA"/>
</dbReference>
<keyword evidence="2" id="KW-0805">Transcription regulation</keyword>
<evidence type="ECO:0000313" key="9">
    <source>
        <dbReference type="Proteomes" id="UP001497522"/>
    </source>
</evidence>
<dbReference type="InterPro" id="IPR036576">
    <property type="entry name" value="WRKY_dom_sf"/>
</dbReference>
<gene>
    <name evidence="8" type="ORF">CSSPJE1EN2_LOCUS15308</name>
</gene>
<feature type="region of interest" description="Disordered" evidence="6">
    <location>
        <begin position="41"/>
        <end position="68"/>
    </location>
</feature>
<dbReference type="InterPro" id="IPR044810">
    <property type="entry name" value="WRKY_plant"/>
</dbReference>
<feature type="domain" description="WRKY" evidence="7">
    <location>
        <begin position="130"/>
        <end position="184"/>
    </location>
</feature>
<evidence type="ECO:0000256" key="5">
    <source>
        <dbReference type="ARBA" id="ARBA00023242"/>
    </source>
</evidence>
<dbReference type="SMART" id="SM00774">
    <property type="entry name" value="WRKY"/>
    <property type="match status" value="1"/>
</dbReference>
<reference evidence="8" key="1">
    <citation type="submission" date="2024-03" db="EMBL/GenBank/DDBJ databases">
        <authorList>
            <consortium name="ELIXIR-Norway"/>
            <consortium name="Elixir Norway"/>
        </authorList>
    </citation>
    <scope>NUCLEOTIDE SEQUENCE</scope>
</reference>
<organism evidence="8 9">
    <name type="scientific">Sphagnum jensenii</name>
    <dbReference type="NCBI Taxonomy" id="128206"/>
    <lineage>
        <taxon>Eukaryota</taxon>
        <taxon>Viridiplantae</taxon>
        <taxon>Streptophyta</taxon>
        <taxon>Embryophyta</taxon>
        <taxon>Bryophyta</taxon>
        <taxon>Sphagnophytina</taxon>
        <taxon>Sphagnopsida</taxon>
        <taxon>Sphagnales</taxon>
        <taxon>Sphagnaceae</taxon>
        <taxon>Sphagnum</taxon>
    </lineage>
</organism>
<dbReference type="Gene3D" id="2.20.25.80">
    <property type="entry name" value="WRKY domain"/>
    <property type="match status" value="1"/>
</dbReference>
<evidence type="ECO:0000256" key="2">
    <source>
        <dbReference type="ARBA" id="ARBA00023015"/>
    </source>
</evidence>
<evidence type="ECO:0000256" key="6">
    <source>
        <dbReference type="SAM" id="MobiDB-lite"/>
    </source>
</evidence>
<dbReference type="PANTHER" id="PTHR32096:SF146">
    <property type="entry name" value="WRKY TRANSCRIPTION FACTOR 19-RELATED"/>
    <property type="match status" value="1"/>
</dbReference>
<comment type="subcellular location">
    <subcellularLocation>
        <location evidence="1">Nucleus</location>
    </subcellularLocation>
</comment>
<keyword evidence="3" id="KW-0238">DNA-binding</keyword>
<evidence type="ECO:0000256" key="3">
    <source>
        <dbReference type="ARBA" id="ARBA00023125"/>
    </source>
</evidence>
<dbReference type="PANTHER" id="PTHR32096">
    <property type="entry name" value="WRKY TRANSCRIPTION FACTOR 30-RELATED-RELATED"/>
    <property type="match status" value="1"/>
</dbReference>
<dbReference type="PROSITE" id="PS50811">
    <property type="entry name" value="WRKY"/>
    <property type="match status" value="1"/>
</dbReference>
<evidence type="ECO:0000256" key="4">
    <source>
        <dbReference type="ARBA" id="ARBA00023163"/>
    </source>
</evidence>
<keyword evidence="5" id="KW-0539">Nucleus</keyword>
<evidence type="ECO:0000259" key="7">
    <source>
        <dbReference type="PROSITE" id="PS50811"/>
    </source>
</evidence>
<feature type="region of interest" description="Disordered" evidence="6">
    <location>
        <begin position="198"/>
        <end position="235"/>
    </location>
</feature>
<keyword evidence="9" id="KW-1185">Reference proteome</keyword>
<feature type="compositionally biased region" description="Low complexity" evidence="6">
    <location>
        <begin position="198"/>
        <end position="209"/>
    </location>
</feature>
<feature type="compositionally biased region" description="Acidic residues" evidence="6">
    <location>
        <begin position="210"/>
        <end position="219"/>
    </location>
</feature>
<evidence type="ECO:0000256" key="1">
    <source>
        <dbReference type="ARBA" id="ARBA00004123"/>
    </source>
</evidence>
<dbReference type="Proteomes" id="UP001497522">
    <property type="component" value="Chromosome 3"/>
</dbReference>
<feature type="region of interest" description="Disordered" evidence="6">
    <location>
        <begin position="87"/>
        <end position="128"/>
    </location>
</feature>
<evidence type="ECO:0000313" key="8">
    <source>
        <dbReference type="EMBL" id="CAK9872738.1"/>
    </source>
</evidence>
<dbReference type="SUPFAM" id="SSF118290">
    <property type="entry name" value="WRKY DNA-binding domain"/>
    <property type="match status" value="1"/>
</dbReference>
<accession>A0ABP1BBT3</accession>
<feature type="region of interest" description="Disordered" evidence="6">
    <location>
        <begin position="252"/>
        <end position="291"/>
    </location>
</feature>
<feature type="non-terminal residue" evidence="8">
    <location>
        <position position="332"/>
    </location>
</feature>
<keyword evidence="4" id="KW-0804">Transcription</keyword>
<name>A0ABP1BBT3_9BRYO</name>
<feature type="compositionally biased region" description="Basic and acidic residues" evidence="6">
    <location>
        <begin position="220"/>
        <end position="235"/>
    </location>
</feature>
<dbReference type="Pfam" id="PF03106">
    <property type="entry name" value="WRKY"/>
    <property type="match status" value="1"/>
</dbReference>
<protein>
    <recommendedName>
        <fullName evidence="7">WRKY domain-containing protein</fullName>
    </recommendedName>
</protein>